<reference evidence="2" key="1">
    <citation type="submission" date="2023-02" db="EMBL/GenBank/DDBJ databases">
        <title>Kitasatospora phosalacinea NBRC 14362.</title>
        <authorList>
            <person name="Ichikawa N."/>
            <person name="Sato H."/>
            <person name="Tonouchi N."/>
        </authorList>
    </citation>
    <scope>NUCLEOTIDE SEQUENCE</scope>
    <source>
        <strain evidence="2">NBRC 14362</strain>
    </source>
</reference>
<gene>
    <name evidence="2" type="ORF">Kpho01_55820</name>
</gene>
<accession>A0A9W6PMK5</accession>
<dbReference type="AlphaFoldDB" id="A0A9W6PMK5"/>
<evidence type="ECO:0000313" key="3">
    <source>
        <dbReference type="Proteomes" id="UP001165143"/>
    </source>
</evidence>
<feature type="region of interest" description="Disordered" evidence="1">
    <location>
        <begin position="1"/>
        <end position="32"/>
    </location>
</feature>
<proteinExistence type="predicted"/>
<protein>
    <submittedName>
        <fullName evidence="2">Uncharacterized protein</fullName>
    </submittedName>
</protein>
<comment type="caution">
    <text evidence="2">The sequence shown here is derived from an EMBL/GenBank/DDBJ whole genome shotgun (WGS) entry which is preliminary data.</text>
</comment>
<name>A0A9W6PMK5_9ACTN</name>
<feature type="compositionally biased region" description="Low complexity" evidence="1">
    <location>
        <begin position="1"/>
        <end position="16"/>
    </location>
</feature>
<evidence type="ECO:0000313" key="2">
    <source>
        <dbReference type="EMBL" id="GLW57571.1"/>
    </source>
</evidence>
<dbReference type="EMBL" id="BSRX01000039">
    <property type="protein sequence ID" value="GLW57571.1"/>
    <property type="molecule type" value="Genomic_DNA"/>
</dbReference>
<evidence type="ECO:0000256" key="1">
    <source>
        <dbReference type="SAM" id="MobiDB-lite"/>
    </source>
</evidence>
<sequence length="113" mass="12303">MLSSSSAVRRTSAATVHPQLGERPRPVGPCPRTGPFLNLTVNQFRRLLSPAGLSLNFTRPREYTQDHLTPTLDYRPNHPSAGRTVSKLTRPPRTSRTRAARTTCGSGIALAGL</sequence>
<organism evidence="2 3">
    <name type="scientific">Kitasatospora phosalacinea</name>
    <dbReference type="NCBI Taxonomy" id="2065"/>
    <lineage>
        <taxon>Bacteria</taxon>
        <taxon>Bacillati</taxon>
        <taxon>Actinomycetota</taxon>
        <taxon>Actinomycetes</taxon>
        <taxon>Kitasatosporales</taxon>
        <taxon>Streptomycetaceae</taxon>
        <taxon>Kitasatospora</taxon>
    </lineage>
</organism>
<feature type="region of interest" description="Disordered" evidence="1">
    <location>
        <begin position="62"/>
        <end position="105"/>
    </location>
</feature>
<dbReference type="Proteomes" id="UP001165143">
    <property type="component" value="Unassembled WGS sequence"/>
</dbReference>